<protein>
    <submittedName>
        <fullName evidence="3">DNA-binding response regulator, NarL/FixJ family, contains REC and HTH domains</fullName>
    </submittedName>
</protein>
<dbReference type="AlphaFoldDB" id="A0A1M5IAQ3"/>
<evidence type="ECO:0000256" key="1">
    <source>
        <dbReference type="PROSITE-ProRule" id="PRU00169"/>
    </source>
</evidence>
<feature type="modified residue" description="4-aspartylphosphate" evidence="1">
    <location>
        <position position="72"/>
    </location>
</feature>
<evidence type="ECO:0000259" key="2">
    <source>
        <dbReference type="PROSITE" id="PS50110"/>
    </source>
</evidence>
<accession>A0A1M5IAQ3</accession>
<dbReference type="InterPro" id="IPR001789">
    <property type="entry name" value="Sig_transdc_resp-reg_receiver"/>
</dbReference>
<gene>
    <name evidence="3" type="ORF">SAMN04488116_0577</name>
</gene>
<dbReference type="RefSeq" id="WP_313784510.1">
    <property type="nucleotide sequence ID" value="NZ_FQWL01000001.1"/>
</dbReference>
<dbReference type="Proteomes" id="UP000184532">
    <property type="component" value="Unassembled WGS sequence"/>
</dbReference>
<sequence length="231" mass="26683">MFELKEKRDMKTLRILAIDDHEMTMLGYKFILERVVFDGYSIIVDTANTFELGERMIRESVDSFKYDILFLDVQLFPPNEQQPETGEDLGILARKLVPETKIIFMSSFSDNYRINSILQSVDPDGYLIKTDIDPKTLEEAVKTVVLNPPYYSSKALSAIRKKMTNNINLDEKDKKILYHLSIGTKNKDLEKHIRLSPSSIENRKRHMKSLFGTENENDLALILAAKNRGFI</sequence>
<proteinExistence type="predicted"/>
<evidence type="ECO:0000313" key="3">
    <source>
        <dbReference type="EMBL" id="SHG25342.1"/>
    </source>
</evidence>
<dbReference type="PROSITE" id="PS50110">
    <property type="entry name" value="RESPONSE_REGULATORY"/>
    <property type="match status" value="1"/>
</dbReference>
<keyword evidence="4" id="KW-1185">Reference proteome</keyword>
<dbReference type="SUPFAM" id="SSF52172">
    <property type="entry name" value="CheY-like"/>
    <property type="match status" value="1"/>
</dbReference>
<name>A0A1M5IAQ3_9FLAO</name>
<dbReference type="GO" id="GO:0003677">
    <property type="term" value="F:DNA binding"/>
    <property type="evidence" value="ECO:0007669"/>
    <property type="project" value="UniProtKB-KW"/>
</dbReference>
<dbReference type="STRING" id="570519.SAMN04488116_0577"/>
<dbReference type="GO" id="GO:0000160">
    <property type="term" value="P:phosphorelay signal transduction system"/>
    <property type="evidence" value="ECO:0007669"/>
    <property type="project" value="InterPro"/>
</dbReference>
<feature type="domain" description="Response regulatory" evidence="2">
    <location>
        <begin position="14"/>
        <end position="144"/>
    </location>
</feature>
<reference evidence="4" key="1">
    <citation type="submission" date="2016-11" db="EMBL/GenBank/DDBJ databases">
        <authorList>
            <person name="Varghese N."/>
            <person name="Submissions S."/>
        </authorList>
    </citation>
    <scope>NUCLEOTIDE SEQUENCE [LARGE SCALE GENOMIC DNA]</scope>
    <source>
        <strain evidence="4">DSM 22638</strain>
    </source>
</reference>
<dbReference type="Gene3D" id="3.40.50.2300">
    <property type="match status" value="1"/>
</dbReference>
<keyword evidence="1" id="KW-0597">Phosphoprotein</keyword>
<keyword evidence="3" id="KW-0238">DNA-binding</keyword>
<evidence type="ECO:0000313" key="4">
    <source>
        <dbReference type="Proteomes" id="UP000184532"/>
    </source>
</evidence>
<organism evidence="3 4">
    <name type="scientific">Flagellimonas flava</name>
    <dbReference type="NCBI Taxonomy" id="570519"/>
    <lineage>
        <taxon>Bacteria</taxon>
        <taxon>Pseudomonadati</taxon>
        <taxon>Bacteroidota</taxon>
        <taxon>Flavobacteriia</taxon>
        <taxon>Flavobacteriales</taxon>
        <taxon>Flavobacteriaceae</taxon>
        <taxon>Flagellimonas</taxon>
    </lineage>
</organism>
<dbReference type="InterPro" id="IPR011006">
    <property type="entry name" value="CheY-like_superfamily"/>
</dbReference>
<dbReference type="EMBL" id="FQWL01000001">
    <property type="protein sequence ID" value="SHG25342.1"/>
    <property type="molecule type" value="Genomic_DNA"/>
</dbReference>